<evidence type="ECO:0000256" key="1">
    <source>
        <dbReference type="ARBA" id="ARBA00022737"/>
    </source>
</evidence>
<dbReference type="HOGENOM" id="CLU_904132_0_0_1"/>
<sequence length="308" mass="34742">MENSWKTNEVMLHDLVRDLAIWVASSSTRLVGKIFTKAGAGLKDAPREELWRDIERMSLMRYRIERLPNRPNCPSLLTLLLQENITLKKISCEFFECMGNLRVLDLSRTQISSLPQSLTNLKNLHALLLRECRKLVELPAMGQLKPLQLLDLYFTPIKKLPEAMEDLANLKRLRLAKTNDLQTVQPGIISRLTSLEELNMFESCGNWGVKGSKEGNEVDIEELRSLTQLNSLGITVTSIGVVSKLSVGKLTTCTRELCIKNCKDFIDVTLVNKMSLKGLAIKGCQELERFMVGEDLKGVAAFPRVLRA</sequence>
<dbReference type="PANTHER" id="PTHR47186">
    <property type="entry name" value="LEUCINE-RICH REPEAT-CONTAINING PROTEIN 57"/>
    <property type="match status" value="1"/>
</dbReference>
<dbReference type="Gene3D" id="3.80.10.10">
    <property type="entry name" value="Ribonuclease Inhibitor"/>
    <property type="match status" value="1"/>
</dbReference>
<keyword evidence="4" id="KW-1185">Reference proteome</keyword>
<dbReference type="OMA" id="IACAGEM"/>
<proteinExistence type="predicted"/>
<dbReference type="PROSITE" id="PS51450">
    <property type="entry name" value="LRR"/>
    <property type="match status" value="1"/>
</dbReference>
<dbReference type="Pfam" id="PF13855">
    <property type="entry name" value="LRR_8"/>
    <property type="match status" value="1"/>
</dbReference>
<dbReference type="AlphaFoldDB" id="U5DBJ4"/>
<name>U5DBJ4_AMBTC</name>
<dbReference type="eggNOG" id="KOG4658">
    <property type="taxonomic scope" value="Eukaryota"/>
</dbReference>
<dbReference type="InterPro" id="IPR032675">
    <property type="entry name" value="LRR_dom_sf"/>
</dbReference>
<dbReference type="InterPro" id="IPR055414">
    <property type="entry name" value="LRR_R13L4/SHOC2-like"/>
</dbReference>
<dbReference type="Proteomes" id="UP000017836">
    <property type="component" value="Unassembled WGS sequence"/>
</dbReference>
<dbReference type="PANTHER" id="PTHR47186:SF20">
    <property type="entry name" value="DISEASE RESISTANCE PROTEIN RPS5-LIKE"/>
    <property type="match status" value="1"/>
</dbReference>
<organism evidence="3 4">
    <name type="scientific">Amborella trichopoda</name>
    <dbReference type="NCBI Taxonomy" id="13333"/>
    <lineage>
        <taxon>Eukaryota</taxon>
        <taxon>Viridiplantae</taxon>
        <taxon>Streptophyta</taxon>
        <taxon>Embryophyta</taxon>
        <taxon>Tracheophyta</taxon>
        <taxon>Spermatophyta</taxon>
        <taxon>Magnoliopsida</taxon>
        <taxon>Amborellales</taxon>
        <taxon>Amborellaceae</taxon>
        <taxon>Amborella</taxon>
    </lineage>
</organism>
<protein>
    <recommendedName>
        <fullName evidence="2">Disease resistance R13L4/SHOC-2-like LRR domain-containing protein</fullName>
    </recommendedName>
</protein>
<dbReference type="InterPro" id="IPR001611">
    <property type="entry name" value="Leu-rich_rpt"/>
</dbReference>
<gene>
    <name evidence="3" type="ORF">AMTR_s00062p00089750</name>
</gene>
<dbReference type="EMBL" id="KI392068">
    <property type="protein sequence ID" value="ERN19560.1"/>
    <property type="molecule type" value="Genomic_DNA"/>
</dbReference>
<keyword evidence="1" id="KW-0677">Repeat</keyword>
<feature type="domain" description="Disease resistance R13L4/SHOC-2-like LRR" evidence="2">
    <location>
        <begin position="137"/>
        <end position="288"/>
    </location>
</feature>
<accession>U5DBJ4</accession>
<dbReference type="SUPFAM" id="SSF52058">
    <property type="entry name" value="L domain-like"/>
    <property type="match status" value="1"/>
</dbReference>
<dbReference type="Pfam" id="PF23598">
    <property type="entry name" value="LRR_14"/>
    <property type="match status" value="1"/>
</dbReference>
<reference evidence="4" key="1">
    <citation type="journal article" date="2013" name="Science">
        <title>The Amborella genome and the evolution of flowering plants.</title>
        <authorList>
            <consortium name="Amborella Genome Project"/>
        </authorList>
    </citation>
    <scope>NUCLEOTIDE SEQUENCE [LARGE SCALE GENOMIC DNA]</scope>
</reference>
<evidence type="ECO:0000313" key="4">
    <source>
        <dbReference type="Proteomes" id="UP000017836"/>
    </source>
</evidence>
<evidence type="ECO:0000313" key="3">
    <source>
        <dbReference type="EMBL" id="ERN19560.1"/>
    </source>
</evidence>
<dbReference type="Gramene" id="ERN19560">
    <property type="protein sequence ID" value="ERN19560"/>
    <property type="gene ID" value="AMTR_s00062p00089750"/>
</dbReference>
<evidence type="ECO:0000259" key="2">
    <source>
        <dbReference type="Pfam" id="PF23598"/>
    </source>
</evidence>